<organism evidence="2 3">
    <name type="scientific">Phytophthora palmivora</name>
    <dbReference type="NCBI Taxonomy" id="4796"/>
    <lineage>
        <taxon>Eukaryota</taxon>
        <taxon>Sar</taxon>
        <taxon>Stramenopiles</taxon>
        <taxon>Oomycota</taxon>
        <taxon>Peronosporomycetes</taxon>
        <taxon>Peronosporales</taxon>
        <taxon>Peronosporaceae</taxon>
        <taxon>Phytophthora</taxon>
    </lineage>
</organism>
<name>A0A2P4XF24_9STRA</name>
<accession>A0A2P4XF24</accession>
<dbReference type="Proteomes" id="UP000237271">
    <property type="component" value="Unassembled WGS sequence"/>
</dbReference>
<proteinExistence type="predicted"/>
<evidence type="ECO:0000313" key="2">
    <source>
        <dbReference type="EMBL" id="POM64155.1"/>
    </source>
</evidence>
<keyword evidence="3" id="KW-1185">Reference proteome</keyword>
<evidence type="ECO:0000313" key="3">
    <source>
        <dbReference type="Proteomes" id="UP000237271"/>
    </source>
</evidence>
<dbReference type="OrthoDB" id="146150at2759"/>
<feature type="compositionally biased region" description="Acidic residues" evidence="1">
    <location>
        <begin position="68"/>
        <end position="77"/>
    </location>
</feature>
<sequence>MITGSESEKDITGSTKDPPPAQDAPSQDAPVDDSKSSKAKAAPASSPTKNLTLDEESGLPKGYHNLFDSDEADEDGAITELQEISNDLDEQQERF</sequence>
<dbReference type="EMBL" id="NCKW01011172">
    <property type="protein sequence ID" value="POM64155.1"/>
    <property type="molecule type" value="Genomic_DNA"/>
</dbReference>
<feature type="compositionally biased region" description="Acidic residues" evidence="1">
    <location>
        <begin position="86"/>
        <end position="95"/>
    </location>
</feature>
<gene>
    <name evidence="2" type="ORF">PHPALM_20352</name>
</gene>
<dbReference type="AlphaFoldDB" id="A0A2P4XF24"/>
<feature type="region of interest" description="Disordered" evidence="1">
    <location>
        <begin position="1"/>
        <end position="95"/>
    </location>
</feature>
<comment type="caution">
    <text evidence="2">The sequence shown here is derived from an EMBL/GenBank/DDBJ whole genome shotgun (WGS) entry which is preliminary data.</text>
</comment>
<protein>
    <submittedName>
        <fullName evidence="2">Uncharacterized protein</fullName>
    </submittedName>
</protein>
<evidence type="ECO:0000256" key="1">
    <source>
        <dbReference type="SAM" id="MobiDB-lite"/>
    </source>
</evidence>
<feature type="compositionally biased region" description="Basic and acidic residues" evidence="1">
    <location>
        <begin position="1"/>
        <end position="11"/>
    </location>
</feature>
<reference evidence="2 3" key="1">
    <citation type="journal article" date="2017" name="Genome Biol. Evol.">
        <title>Phytophthora megakarya and P. palmivora, closely related causal agents of cacao black pod rot, underwent increases in genome sizes and gene numbers by different mechanisms.</title>
        <authorList>
            <person name="Ali S.S."/>
            <person name="Shao J."/>
            <person name="Lary D.J."/>
            <person name="Kronmiller B."/>
            <person name="Shen D."/>
            <person name="Strem M.D."/>
            <person name="Amoako-Attah I."/>
            <person name="Akrofi A.Y."/>
            <person name="Begoude B.A."/>
            <person name="Ten Hoopen G.M."/>
            <person name="Coulibaly K."/>
            <person name="Kebe B.I."/>
            <person name="Melnick R.L."/>
            <person name="Guiltinan M.J."/>
            <person name="Tyler B.M."/>
            <person name="Meinhardt L.W."/>
            <person name="Bailey B.A."/>
        </authorList>
    </citation>
    <scope>NUCLEOTIDE SEQUENCE [LARGE SCALE GENOMIC DNA]</scope>
    <source>
        <strain evidence="3">sbr112.9</strain>
    </source>
</reference>